<evidence type="ECO:0000313" key="2">
    <source>
        <dbReference type="EMBL" id="ACZ40906.1"/>
    </source>
</evidence>
<dbReference type="InParanoid" id="D1CAR3"/>
<keyword evidence="1" id="KW-0472">Membrane</keyword>
<dbReference type="EMBL" id="CP001824">
    <property type="protein sequence ID" value="ACZ40906.1"/>
    <property type="molecule type" value="Genomic_DNA"/>
</dbReference>
<name>D1CAR3_SPHTD</name>
<keyword evidence="1" id="KW-1133">Transmembrane helix</keyword>
<keyword evidence="1" id="KW-0812">Transmembrane</keyword>
<organism evidence="2 3">
    <name type="scientific">Sphaerobacter thermophilus (strain ATCC 49802 / DSM 20745 / KCCM 41009 / NCIMB 13125 / S 6022)</name>
    <dbReference type="NCBI Taxonomy" id="479434"/>
    <lineage>
        <taxon>Bacteria</taxon>
        <taxon>Pseudomonadati</taxon>
        <taxon>Thermomicrobiota</taxon>
        <taxon>Thermomicrobia</taxon>
        <taxon>Sphaerobacterales</taxon>
        <taxon>Sphaerobacterineae</taxon>
        <taxon>Sphaerobacteraceae</taxon>
        <taxon>Sphaerobacter</taxon>
    </lineage>
</organism>
<feature type="transmembrane region" description="Helical" evidence="1">
    <location>
        <begin position="50"/>
        <end position="81"/>
    </location>
</feature>
<evidence type="ECO:0000256" key="1">
    <source>
        <dbReference type="SAM" id="Phobius"/>
    </source>
</evidence>
<dbReference type="RefSeq" id="WP_012873941.1">
    <property type="nucleotide sequence ID" value="NC_013524.1"/>
</dbReference>
<sequence>MKLTLEVLLAIALAVGVCSIVLSSVLDRRGPYLLTVSGARNGVLLARVVLWSLAVLAGVAAWFAVSWAMPSVVAVALFFALEAGLLDICTNRVEFVYSVATTDHRFR</sequence>
<keyword evidence="3" id="KW-1185">Reference proteome</keyword>
<dbReference type="AlphaFoldDB" id="D1CAR3"/>
<proteinExistence type="predicted"/>
<reference evidence="3" key="1">
    <citation type="submission" date="2009-11" db="EMBL/GenBank/DDBJ databases">
        <title>The complete chromosome 2 of Sphaerobacter thermophilus DSM 20745.</title>
        <authorList>
            <person name="Lucas S."/>
            <person name="Copeland A."/>
            <person name="Lapidus A."/>
            <person name="Glavina del Rio T."/>
            <person name="Dalin E."/>
            <person name="Tice H."/>
            <person name="Bruce D."/>
            <person name="Goodwin L."/>
            <person name="Pitluck S."/>
            <person name="Kyrpides N."/>
            <person name="Mavromatis K."/>
            <person name="Ivanova N."/>
            <person name="Mikhailova N."/>
            <person name="LaButti K.M."/>
            <person name="Clum A."/>
            <person name="Sun H.I."/>
            <person name="Brettin T."/>
            <person name="Detter J.C."/>
            <person name="Han C."/>
            <person name="Larimer F."/>
            <person name="Land M."/>
            <person name="Hauser L."/>
            <person name="Markowitz V."/>
            <person name="Cheng J.F."/>
            <person name="Hugenholtz P."/>
            <person name="Woyke T."/>
            <person name="Wu D."/>
            <person name="Steenblock K."/>
            <person name="Schneider S."/>
            <person name="Pukall R."/>
            <person name="Goeker M."/>
            <person name="Klenk H.P."/>
            <person name="Eisen J.A."/>
        </authorList>
    </citation>
    <scope>NUCLEOTIDE SEQUENCE [LARGE SCALE GENOMIC DNA]</scope>
    <source>
        <strain evidence="3">ATCC 49802 / DSM 20745 / S 6022</strain>
    </source>
</reference>
<protein>
    <submittedName>
        <fullName evidence="2">Uncharacterized protein</fullName>
    </submittedName>
</protein>
<accession>D1CAR3</accession>
<dbReference type="HOGENOM" id="CLU_2208376_0_0_0"/>
<dbReference type="Proteomes" id="UP000002027">
    <property type="component" value="Chromosome 2"/>
</dbReference>
<dbReference type="KEGG" id="sti:Sthe_3507"/>
<reference evidence="2 3" key="2">
    <citation type="journal article" date="2010" name="Stand. Genomic Sci.">
        <title>Complete genome sequence of Desulfohalobium retbaense type strain (HR(100)).</title>
        <authorList>
            <person name="Spring S."/>
            <person name="Nolan M."/>
            <person name="Lapidus A."/>
            <person name="Glavina Del Rio T."/>
            <person name="Copeland A."/>
            <person name="Tice H."/>
            <person name="Cheng J.F."/>
            <person name="Lucas S."/>
            <person name="Land M."/>
            <person name="Chen F."/>
            <person name="Bruce D."/>
            <person name="Goodwin L."/>
            <person name="Pitluck S."/>
            <person name="Ivanova N."/>
            <person name="Mavromatis K."/>
            <person name="Mikhailova N."/>
            <person name="Pati A."/>
            <person name="Chen A."/>
            <person name="Palaniappan K."/>
            <person name="Hauser L."/>
            <person name="Chang Y.J."/>
            <person name="Jeffries C.D."/>
            <person name="Munk C."/>
            <person name="Kiss H."/>
            <person name="Chain P."/>
            <person name="Han C."/>
            <person name="Brettin T."/>
            <person name="Detter J.C."/>
            <person name="Schuler E."/>
            <person name="Goker M."/>
            <person name="Rohde M."/>
            <person name="Bristow J."/>
            <person name="Eisen J.A."/>
            <person name="Markowitz V."/>
            <person name="Hugenholtz P."/>
            <person name="Kyrpides N.C."/>
            <person name="Klenk H.P."/>
        </authorList>
    </citation>
    <scope>NUCLEOTIDE SEQUENCE [LARGE SCALE GENOMIC DNA]</scope>
    <source>
        <strain evidence="3">ATCC 49802 / DSM 20745 / S 6022</strain>
    </source>
</reference>
<evidence type="ECO:0000313" key="3">
    <source>
        <dbReference type="Proteomes" id="UP000002027"/>
    </source>
</evidence>
<gene>
    <name evidence="2" type="ordered locus">Sthe_3507</name>
</gene>